<evidence type="ECO:0000256" key="1">
    <source>
        <dbReference type="ARBA" id="ARBA00004202"/>
    </source>
</evidence>
<dbReference type="InterPro" id="IPR003439">
    <property type="entry name" value="ABC_transporter-like_ATP-bd"/>
</dbReference>
<dbReference type="AlphaFoldDB" id="A0A2M9D416"/>
<dbReference type="InterPro" id="IPR050763">
    <property type="entry name" value="ABC_transporter_ATP-binding"/>
</dbReference>
<reference evidence="8 9" key="1">
    <citation type="submission" date="2017-11" db="EMBL/GenBank/DDBJ databases">
        <title>Genomic Encyclopedia of Archaeal and Bacterial Type Strains, Phase II (KMG-II): From Individual Species to Whole Genera.</title>
        <authorList>
            <person name="Goeker M."/>
        </authorList>
    </citation>
    <scope>NUCLEOTIDE SEQUENCE [LARGE SCALE GENOMIC DNA]</scope>
    <source>
        <strain evidence="8 9">DSM 16400</strain>
    </source>
</reference>
<evidence type="ECO:0000256" key="2">
    <source>
        <dbReference type="ARBA" id="ARBA00022448"/>
    </source>
</evidence>
<keyword evidence="9" id="KW-1185">Reference proteome</keyword>
<dbReference type="Proteomes" id="UP000231742">
    <property type="component" value="Unassembled WGS sequence"/>
</dbReference>
<dbReference type="GO" id="GO:0046677">
    <property type="term" value="P:response to antibiotic"/>
    <property type="evidence" value="ECO:0007669"/>
    <property type="project" value="UniProtKB-KW"/>
</dbReference>
<evidence type="ECO:0000256" key="4">
    <source>
        <dbReference type="ARBA" id="ARBA00022840"/>
    </source>
</evidence>
<feature type="compositionally biased region" description="Basic and acidic residues" evidence="6">
    <location>
        <begin position="350"/>
        <end position="399"/>
    </location>
</feature>
<dbReference type="SUPFAM" id="SSF52540">
    <property type="entry name" value="P-loop containing nucleoside triphosphate hydrolases"/>
    <property type="match status" value="1"/>
</dbReference>
<organism evidence="8 9">
    <name type="scientific">Salinibacterium amurskyense</name>
    <dbReference type="NCBI Taxonomy" id="205941"/>
    <lineage>
        <taxon>Bacteria</taxon>
        <taxon>Bacillati</taxon>
        <taxon>Actinomycetota</taxon>
        <taxon>Actinomycetes</taxon>
        <taxon>Micrococcales</taxon>
        <taxon>Microbacteriaceae</taxon>
        <taxon>Salinibacterium</taxon>
    </lineage>
</organism>
<dbReference type="GO" id="GO:0005886">
    <property type="term" value="C:plasma membrane"/>
    <property type="evidence" value="ECO:0007669"/>
    <property type="project" value="UniProtKB-SubCell"/>
</dbReference>
<evidence type="ECO:0000256" key="3">
    <source>
        <dbReference type="ARBA" id="ARBA00022741"/>
    </source>
</evidence>
<protein>
    <submittedName>
        <fullName evidence="8">ABC-2 type transport system ATP-binding protein</fullName>
    </submittedName>
</protein>
<gene>
    <name evidence="8" type="ORF">CLV85_2384</name>
</gene>
<feature type="compositionally biased region" description="Polar residues" evidence="6">
    <location>
        <begin position="21"/>
        <end position="35"/>
    </location>
</feature>
<dbReference type="Pfam" id="PF00005">
    <property type="entry name" value="ABC_tran"/>
    <property type="match status" value="1"/>
</dbReference>
<feature type="region of interest" description="Disordered" evidence="6">
    <location>
        <begin position="347"/>
        <end position="468"/>
    </location>
</feature>
<feature type="compositionally biased region" description="Low complexity" evidence="6">
    <location>
        <begin position="227"/>
        <end position="239"/>
    </location>
</feature>
<feature type="domain" description="ABC transporter" evidence="7">
    <location>
        <begin position="516"/>
        <end position="746"/>
    </location>
</feature>
<feature type="compositionally biased region" description="Low complexity" evidence="6">
    <location>
        <begin position="89"/>
        <end position="149"/>
    </location>
</feature>
<keyword evidence="5" id="KW-0046">Antibiotic resistance</keyword>
<dbReference type="EMBL" id="PGFH01000002">
    <property type="protein sequence ID" value="PJJ78805.1"/>
    <property type="molecule type" value="Genomic_DNA"/>
</dbReference>
<dbReference type="InterPro" id="IPR027417">
    <property type="entry name" value="P-loop_NTPase"/>
</dbReference>
<evidence type="ECO:0000313" key="9">
    <source>
        <dbReference type="Proteomes" id="UP000231742"/>
    </source>
</evidence>
<dbReference type="SMART" id="SM00382">
    <property type="entry name" value="AAA"/>
    <property type="match status" value="1"/>
</dbReference>
<keyword evidence="4 8" id="KW-0067">ATP-binding</keyword>
<feature type="compositionally biased region" description="Low complexity" evidence="6">
    <location>
        <begin position="63"/>
        <end position="80"/>
    </location>
</feature>
<name>A0A2M9D416_9MICO</name>
<accession>A0A2M9D416</accession>
<feature type="compositionally biased region" description="Pro residues" evidence="6">
    <location>
        <begin position="200"/>
        <end position="216"/>
    </location>
</feature>
<evidence type="ECO:0000259" key="7">
    <source>
        <dbReference type="PROSITE" id="PS50893"/>
    </source>
</evidence>
<sequence length="764" mass="77751">MENAQTPDEGKKTVETPVTKPASSTRKPATARGSQAKSSAAKPSASATRKPAAKKPAARKTPARSTSAAATNATPAPEESTVPKPSSVAAKSATAKPGAAKPSAAAKRPASKSSTAASAGAKTSATKNSRTSKPAAAKKPASRAAGAKPETVVTAAEDAERTLTSSDNSTSESVDVVVESPSEAGATAGAAVAGVAAPKPGAPKPQAPKPSAPKPTSPRSESPKPTAPAVDAAVAGSATDDAEVVETAAVEITTDGVPEAEAETAHVDAPDTDTDASKVGIDADNADDTESSADDTADATADAKDTDEAPAAVEKPDAVLAGLARLRALASQFAAPAAEAAAQKAAAQKLADEKAAAEKAETDKFEAERAEAEKAEAEAEAEKAEAEAEAERVEAERLAAETADADADADVTEIKADASSIEANSVERPADEVPAAEEDVTQTDAAKSTTAAPVEAKPETAAPEDEQLSSDAPTIVVELESDDVAAPETDDASAALVAVDATVSHGLEATSEDVVLQVNGLSKDFGDTVAVDDIRLSVRAGVFYGIVGPNGAGKTTTLSMITGLLRPDSGNATVNGVDVWESPEVAKRSIGVLPDRLRIFDRLTGSQLLYYSGVLRGLNSTEVRKRSADLATAFGLDDVMGRLVSDYSSGMLKKVALAAAMIHSPRLLVLDEPFESVDPVSAATVTRILKQYVNAGGTVLLSSHRMELVQRVCSHVAVIVEGKLLADGTIDEVRNGMSLEDRFVQLTGKNSSGGGLEWLSSFSD</sequence>
<feature type="compositionally biased region" description="Acidic residues" evidence="6">
    <location>
        <begin position="284"/>
        <end position="297"/>
    </location>
</feature>
<feature type="compositionally biased region" description="Low complexity" evidence="6">
    <location>
        <begin position="164"/>
        <end position="199"/>
    </location>
</feature>
<feature type="region of interest" description="Disordered" evidence="6">
    <location>
        <begin position="1"/>
        <end position="314"/>
    </location>
</feature>
<dbReference type="PROSITE" id="PS00211">
    <property type="entry name" value="ABC_TRANSPORTER_1"/>
    <property type="match status" value="1"/>
</dbReference>
<dbReference type="GO" id="GO:0016887">
    <property type="term" value="F:ATP hydrolysis activity"/>
    <property type="evidence" value="ECO:0007669"/>
    <property type="project" value="InterPro"/>
</dbReference>
<evidence type="ECO:0000256" key="5">
    <source>
        <dbReference type="ARBA" id="ARBA00023251"/>
    </source>
</evidence>
<feature type="compositionally biased region" description="Low complexity" evidence="6">
    <location>
        <begin position="36"/>
        <end position="50"/>
    </location>
</feature>
<evidence type="ECO:0000313" key="8">
    <source>
        <dbReference type="EMBL" id="PJJ78805.1"/>
    </source>
</evidence>
<dbReference type="Gene3D" id="3.40.50.300">
    <property type="entry name" value="P-loop containing nucleotide triphosphate hydrolases"/>
    <property type="match status" value="1"/>
</dbReference>
<feature type="compositionally biased region" description="Basic residues" evidence="6">
    <location>
        <begin position="51"/>
        <end position="62"/>
    </location>
</feature>
<proteinExistence type="predicted"/>
<evidence type="ECO:0000256" key="6">
    <source>
        <dbReference type="SAM" id="MobiDB-lite"/>
    </source>
</evidence>
<dbReference type="PANTHER" id="PTHR42711:SF19">
    <property type="entry name" value="DOXORUBICIN RESISTANCE ATP-BINDING PROTEIN DRRA"/>
    <property type="match status" value="1"/>
</dbReference>
<dbReference type="GO" id="GO:0005524">
    <property type="term" value="F:ATP binding"/>
    <property type="evidence" value="ECO:0007669"/>
    <property type="project" value="UniProtKB-KW"/>
</dbReference>
<dbReference type="PANTHER" id="PTHR42711">
    <property type="entry name" value="ABC TRANSPORTER ATP-BINDING PROTEIN"/>
    <property type="match status" value="1"/>
</dbReference>
<dbReference type="CDD" id="cd03230">
    <property type="entry name" value="ABC_DR_subfamily_A"/>
    <property type="match status" value="1"/>
</dbReference>
<keyword evidence="2" id="KW-0813">Transport</keyword>
<comment type="caution">
    <text evidence="8">The sequence shown here is derived from an EMBL/GenBank/DDBJ whole genome shotgun (WGS) entry which is preliminary data.</text>
</comment>
<comment type="subcellular location">
    <subcellularLocation>
        <location evidence="1">Cell membrane</location>
        <topology evidence="1">Peripheral membrane protein</topology>
    </subcellularLocation>
</comment>
<dbReference type="RefSeq" id="WP_308430454.1">
    <property type="nucleotide sequence ID" value="NZ_BMZU01000003.1"/>
</dbReference>
<keyword evidence="3" id="KW-0547">Nucleotide-binding</keyword>
<dbReference type="PROSITE" id="PS50893">
    <property type="entry name" value="ABC_TRANSPORTER_2"/>
    <property type="match status" value="1"/>
</dbReference>
<dbReference type="InterPro" id="IPR017871">
    <property type="entry name" value="ABC_transporter-like_CS"/>
</dbReference>
<feature type="compositionally biased region" description="Polar residues" evidence="6">
    <location>
        <begin position="442"/>
        <end position="451"/>
    </location>
</feature>
<dbReference type="InterPro" id="IPR003593">
    <property type="entry name" value="AAA+_ATPase"/>
</dbReference>